<keyword evidence="2" id="KW-1185">Reference proteome</keyword>
<dbReference type="AlphaFoldDB" id="A0A2N5W3Q2"/>
<dbReference type="SUPFAM" id="SSF53098">
    <property type="entry name" value="Ribonuclease H-like"/>
    <property type="match status" value="1"/>
</dbReference>
<name>A0A2N5W3Q2_9BASI</name>
<comment type="caution">
    <text evidence="1">The sequence shown here is derived from an EMBL/GenBank/DDBJ whole genome shotgun (WGS) entry which is preliminary data.</text>
</comment>
<dbReference type="EMBL" id="PGCJ01000016">
    <property type="protein sequence ID" value="PLW56886.1"/>
    <property type="molecule type" value="Genomic_DNA"/>
</dbReference>
<organism evidence="1 2">
    <name type="scientific">Puccinia coronata f. sp. avenae</name>
    <dbReference type="NCBI Taxonomy" id="200324"/>
    <lineage>
        <taxon>Eukaryota</taxon>
        <taxon>Fungi</taxon>
        <taxon>Dikarya</taxon>
        <taxon>Basidiomycota</taxon>
        <taxon>Pucciniomycotina</taxon>
        <taxon>Pucciniomycetes</taxon>
        <taxon>Pucciniales</taxon>
        <taxon>Pucciniaceae</taxon>
        <taxon>Puccinia</taxon>
    </lineage>
</organism>
<protein>
    <submittedName>
        <fullName evidence="1">Uncharacterized protein</fullName>
    </submittedName>
</protein>
<dbReference type="OrthoDB" id="10585123at2759"/>
<evidence type="ECO:0000313" key="2">
    <source>
        <dbReference type="Proteomes" id="UP000235388"/>
    </source>
</evidence>
<proteinExistence type="predicted"/>
<sequence length="132" mass="14965">MEEKFNKYWSNRQHFSAIALAFDPRSTIENIKDKLYDWFASVSQSATNRLKPGKQKEVEDTNTSAEGADIEARFKRYLASKKTNSALVSPMAELDLYLQEATVAIDSPNFDILTWWKPSHQAAVFSAISEVA</sequence>
<dbReference type="InterPro" id="IPR012337">
    <property type="entry name" value="RNaseH-like_sf"/>
</dbReference>
<accession>A0A2N5W3Q2</accession>
<evidence type="ECO:0000313" key="1">
    <source>
        <dbReference type="EMBL" id="PLW56886.1"/>
    </source>
</evidence>
<dbReference type="PANTHER" id="PTHR23272:SF184">
    <property type="entry name" value="OS03G0311250 PROTEIN"/>
    <property type="match status" value="1"/>
</dbReference>
<dbReference type="PANTHER" id="PTHR23272">
    <property type="entry name" value="BED FINGER-RELATED"/>
    <property type="match status" value="1"/>
</dbReference>
<dbReference type="Proteomes" id="UP000235388">
    <property type="component" value="Unassembled WGS sequence"/>
</dbReference>
<reference evidence="1 2" key="1">
    <citation type="submission" date="2017-11" db="EMBL/GenBank/DDBJ databases">
        <title>De novo assembly and phasing of dikaryotic genomes from two isolates of Puccinia coronata f. sp. avenae, the causal agent of oat crown rust.</title>
        <authorList>
            <person name="Miller M.E."/>
            <person name="Zhang Y."/>
            <person name="Omidvar V."/>
            <person name="Sperschneider J."/>
            <person name="Schwessinger B."/>
            <person name="Raley C."/>
            <person name="Palmer J.M."/>
            <person name="Garnica D."/>
            <person name="Upadhyaya N."/>
            <person name="Rathjen J."/>
            <person name="Taylor J.M."/>
            <person name="Park R.F."/>
            <person name="Dodds P.N."/>
            <person name="Hirsch C.D."/>
            <person name="Kianian S.F."/>
            <person name="Figueroa M."/>
        </authorList>
    </citation>
    <scope>NUCLEOTIDE SEQUENCE [LARGE SCALE GENOMIC DNA]</scope>
    <source>
        <strain evidence="1">12NC29</strain>
    </source>
</reference>
<gene>
    <name evidence="1" type="ORF">PCANC_01213</name>
</gene>